<name>A0A059UEY1_9MOLL</name>
<comment type="catalytic activity">
    <reaction evidence="15 16">
        <text>a ubiquinone + NADH + 5 H(+)(in) = a ubiquinol + NAD(+) + 4 H(+)(out)</text>
        <dbReference type="Rhea" id="RHEA:29091"/>
        <dbReference type="Rhea" id="RHEA-COMP:9565"/>
        <dbReference type="Rhea" id="RHEA-COMP:9566"/>
        <dbReference type="ChEBI" id="CHEBI:15378"/>
        <dbReference type="ChEBI" id="CHEBI:16389"/>
        <dbReference type="ChEBI" id="CHEBI:17976"/>
        <dbReference type="ChEBI" id="CHEBI:57540"/>
        <dbReference type="ChEBI" id="CHEBI:57945"/>
        <dbReference type="EC" id="7.1.1.2"/>
    </reaction>
</comment>
<dbReference type="GO" id="GO:0015990">
    <property type="term" value="P:electron transport coupled proton transport"/>
    <property type="evidence" value="ECO:0007669"/>
    <property type="project" value="TreeGrafter"/>
</dbReference>
<keyword evidence="9 16" id="KW-0249">Electron transport</keyword>
<dbReference type="GeneID" id="19524179"/>
<evidence type="ECO:0000256" key="1">
    <source>
        <dbReference type="ARBA" id="ARBA00004225"/>
    </source>
</evidence>
<evidence type="ECO:0000256" key="14">
    <source>
        <dbReference type="ARBA" id="ARBA00023136"/>
    </source>
</evidence>
<evidence type="ECO:0000256" key="2">
    <source>
        <dbReference type="ARBA" id="ARBA00009025"/>
    </source>
</evidence>
<feature type="transmembrane region" description="Helical" evidence="16">
    <location>
        <begin position="186"/>
        <end position="210"/>
    </location>
</feature>
<evidence type="ECO:0000256" key="13">
    <source>
        <dbReference type="ARBA" id="ARBA00023128"/>
    </source>
</evidence>
<evidence type="ECO:0000313" key="19">
    <source>
        <dbReference type="EMBL" id="AHZ60667.1"/>
    </source>
</evidence>
<keyword evidence="13 16" id="KW-0496">Mitochondrion</keyword>
<feature type="domain" description="NADH:quinone oxidoreductase/Mrp antiporter transmembrane" evidence="17">
    <location>
        <begin position="108"/>
        <end position="394"/>
    </location>
</feature>
<keyword evidence="6 16" id="KW-0679">Respiratory chain</keyword>
<evidence type="ECO:0000256" key="11">
    <source>
        <dbReference type="ARBA" id="ARBA00023027"/>
    </source>
</evidence>
<feature type="transmembrane region" description="Helical" evidence="16">
    <location>
        <begin position="144"/>
        <end position="166"/>
    </location>
</feature>
<dbReference type="GO" id="GO:0031966">
    <property type="term" value="C:mitochondrial membrane"/>
    <property type="evidence" value="ECO:0007669"/>
    <property type="project" value="UniProtKB-SubCell"/>
</dbReference>
<keyword evidence="10 16" id="KW-1133">Transmembrane helix</keyword>
<dbReference type="GO" id="GO:0003954">
    <property type="term" value="F:NADH dehydrogenase activity"/>
    <property type="evidence" value="ECO:0007669"/>
    <property type="project" value="TreeGrafter"/>
</dbReference>
<dbReference type="InterPro" id="IPR000260">
    <property type="entry name" value="NADH4_N"/>
</dbReference>
<dbReference type="InterPro" id="IPR001750">
    <property type="entry name" value="ND/Mrp_TM"/>
</dbReference>
<dbReference type="PANTHER" id="PTHR43507">
    <property type="entry name" value="NADH-UBIQUINONE OXIDOREDUCTASE CHAIN 4"/>
    <property type="match status" value="1"/>
</dbReference>
<keyword evidence="11 16" id="KW-0520">NAD</keyword>
<reference evidence="19" key="1">
    <citation type="journal article" date="2014" name="Mitochondrial DNA">
        <title>The complete mitochondrial genomes of two chiton species (Sypharochiton pelliserpentis and Sypharochiton sinclairi) obtained using Illumina next generation sequencing.</title>
        <authorList>
            <person name="Veale A.J."/>
            <person name="Williams L."/>
            <person name="Tsai P."/>
            <person name="Thakur V."/>
            <person name="Lavery S."/>
        </authorList>
    </citation>
    <scope>NUCLEOTIDE SEQUENCE</scope>
</reference>
<feature type="domain" description="NADH:ubiquinone oxidoreductase chain 4 N-terminal" evidence="18">
    <location>
        <begin position="5"/>
        <end position="103"/>
    </location>
</feature>
<keyword evidence="5 16" id="KW-0813">Transport</keyword>
<evidence type="ECO:0000256" key="15">
    <source>
        <dbReference type="ARBA" id="ARBA00049551"/>
    </source>
</evidence>
<feature type="transmembrane region" description="Helical" evidence="16">
    <location>
        <begin position="217"/>
        <end position="238"/>
    </location>
</feature>
<dbReference type="PRINTS" id="PR01437">
    <property type="entry name" value="NUOXDRDTASE4"/>
</dbReference>
<feature type="transmembrane region" description="Helical" evidence="16">
    <location>
        <begin position="87"/>
        <end position="105"/>
    </location>
</feature>
<dbReference type="GO" id="GO:0042773">
    <property type="term" value="P:ATP synthesis coupled electron transport"/>
    <property type="evidence" value="ECO:0007669"/>
    <property type="project" value="InterPro"/>
</dbReference>
<evidence type="ECO:0000256" key="12">
    <source>
        <dbReference type="ARBA" id="ARBA00023075"/>
    </source>
</evidence>
<feature type="transmembrane region" description="Helical" evidence="16">
    <location>
        <begin position="244"/>
        <end position="267"/>
    </location>
</feature>
<feature type="transmembrane region" description="Helical" evidence="16">
    <location>
        <begin position="340"/>
        <end position="363"/>
    </location>
</feature>
<comment type="similarity">
    <text evidence="2 16">Belongs to the complex I subunit 4 family.</text>
</comment>
<dbReference type="Pfam" id="PF01059">
    <property type="entry name" value="Oxidored_q5_N"/>
    <property type="match status" value="1"/>
</dbReference>
<dbReference type="GO" id="GO:0008137">
    <property type="term" value="F:NADH dehydrogenase (ubiquinone) activity"/>
    <property type="evidence" value="ECO:0007669"/>
    <property type="project" value="UniProtKB-UniRule"/>
</dbReference>
<feature type="transmembrane region" description="Helical" evidence="16">
    <location>
        <begin position="111"/>
        <end position="132"/>
    </location>
</feature>
<comment type="function">
    <text evidence="16">Core subunit of the mitochondrial membrane respiratory chain NADH dehydrogenase (Complex I) which catalyzes electron transfer from NADH through the respiratory chain, using ubiquinone as an electron acceptor. Essential for the catalytic activity and assembly of complex I.</text>
</comment>
<evidence type="ECO:0000256" key="7">
    <source>
        <dbReference type="ARBA" id="ARBA00022692"/>
    </source>
</evidence>
<dbReference type="CTD" id="4538"/>
<dbReference type="GO" id="GO:0048039">
    <property type="term" value="F:ubiquinone binding"/>
    <property type="evidence" value="ECO:0007669"/>
    <property type="project" value="TreeGrafter"/>
</dbReference>
<organism evidence="19">
    <name type="scientific">Sypharochiton sinclairi</name>
    <dbReference type="NCBI Taxonomy" id="1117399"/>
    <lineage>
        <taxon>Eukaryota</taxon>
        <taxon>Metazoa</taxon>
        <taxon>Spiralia</taxon>
        <taxon>Lophotrochozoa</taxon>
        <taxon>Mollusca</taxon>
        <taxon>Polyplacophora</taxon>
        <taxon>Neoloricata</taxon>
        <taxon>Chitonida</taxon>
        <taxon>Chitonina</taxon>
        <taxon>Chitonidae</taxon>
        <taxon>Chitoninae</taxon>
        <taxon>Sypharochiton</taxon>
    </lineage>
</organism>
<dbReference type="PANTHER" id="PTHR43507:SF20">
    <property type="entry name" value="NADH-UBIQUINONE OXIDOREDUCTASE CHAIN 4"/>
    <property type="match status" value="1"/>
</dbReference>
<keyword evidence="8" id="KW-1278">Translocase</keyword>
<protein>
    <recommendedName>
        <fullName evidence="4 16">NADH-ubiquinone oxidoreductase chain 4</fullName>
        <ecNumber evidence="3 16">7.1.1.2</ecNumber>
    </recommendedName>
</protein>
<dbReference type="AlphaFoldDB" id="A0A059UEY1"/>
<evidence type="ECO:0000256" key="6">
    <source>
        <dbReference type="ARBA" id="ARBA00022660"/>
    </source>
</evidence>
<keyword evidence="14 16" id="KW-0472">Membrane</keyword>
<feature type="transmembrane region" description="Helical" evidence="16">
    <location>
        <begin position="20"/>
        <end position="41"/>
    </location>
</feature>
<evidence type="ECO:0000256" key="16">
    <source>
        <dbReference type="RuleBase" id="RU003297"/>
    </source>
</evidence>
<evidence type="ECO:0000256" key="5">
    <source>
        <dbReference type="ARBA" id="ARBA00022448"/>
    </source>
</evidence>
<evidence type="ECO:0000259" key="17">
    <source>
        <dbReference type="Pfam" id="PF00361"/>
    </source>
</evidence>
<feature type="transmembrane region" description="Helical" evidence="16">
    <location>
        <begin position="279"/>
        <end position="301"/>
    </location>
</feature>
<dbReference type="EMBL" id="KJ534306">
    <property type="protein sequence ID" value="AHZ60667.1"/>
    <property type="molecule type" value="Genomic_DNA"/>
</dbReference>
<evidence type="ECO:0000256" key="8">
    <source>
        <dbReference type="ARBA" id="ARBA00022967"/>
    </source>
</evidence>
<evidence type="ECO:0000259" key="18">
    <source>
        <dbReference type="Pfam" id="PF01059"/>
    </source>
</evidence>
<evidence type="ECO:0000256" key="4">
    <source>
        <dbReference type="ARBA" id="ARBA00021006"/>
    </source>
</evidence>
<keyword evidence="12 16" id="KW-0830">Ubiquinone</keyword>
<dbReference type="InterPro" id="IPR003918">
    <property type="entry name" value="NADH_UbQ_OxRdtase"/>
</dbReference>
<feature type="transmembrane region" description="Helical" evidence="16">
    <location>
        <begin position="53"/>
        <end position="75"/>
    </location>
</feature>
<gene>
    <name evidence="19" type="primary">ND4</name>
</gene>
<dbReference type="RefSeq" id="YP_009034058.1">
    <property type="nucleotide sequence ID" value="NC_024173.1"/>
</dbReference>
<sequence>MLASMILFLLSSVYLGKFKFKWFMSSWILFIGFFFILFYFYSSFGVPKVFLGMFVDSLSIVLAMLSCWVSSLMILSSMKVLFSKFNSNFFCNMIIFLNLIIILMFVQKNLFLLYIFFESSLIPTLILILIWGYQPERLQASMYLIIYTVMGALPLLINFIYIYSINGHLSFFLSWSFPHFNSDLSFSVWWFFLMFAFLIKLPIFSVHLWLPKAHVEAPVAGSMILAALLLKLGGYGLLRMVNLVFIINMKIFIFFMSLALVGGLLSSMICIRQVDMKSLIAYSSVGHMGIMVAGLFTSSLWGMTGGVLMMVGHAFSSSGLFYIANVLYEKSGSRSILISKGFITILPSLSLCMFLLCSINMAAPPSMNLLSEVSLIVSILSVSFMFFFPLSIMSFLVAVYSLFLYTSTQHGNISNFISPFGSLKSINYLVIFMHWVPAQLLLVVSDMIYC</sequence>
<geneLocation type="mitochondrion" evidence="19"/>
<feature type="transmembrane region" description="Helical" evidence="16">
    <location>
        <begin position="426"/>
        <end position="449"/>
    </location>
</feature>
<proteinExistence type="inferred from homology"/>
<accession>A0A059UEY1</accession>
<comment type="subcellular location">
    <subcellularLocation>
        <location evidence="1 16">Mitochondrion membrane</location>
        <topology evidence="1 16">Multi-pass membrane protein</topology>
    </subcellularLocation>
</comment>
<evidence type="ECO:0000256" key="9">
    <source>
        <dbReference type="ARBA" id="ARBA00022982"/>
    </source>
</evidence>
<feature type="transmembrane region" description="Helical" evidence="16">
    <location>
        <begin position="375"/>
        <end position="405"/>
    </location>
</feature>
<evidence type="ECO:0000256" key="10">
    <source>
        <dbReference type="ARBA" id="ARBA00022989"/>
    </source>
</evidence>
<feature type="transmembrane region" description="Helical" evidence="16">
    <location>
        <begin position="307"/>
        <end position="328"/>
    </location>
</feature>
<dbReference type="EC" id="7.1.1.2" evidence="3 16"/>
<keyword evidence="7 16" id="KW-0812">Transmembrane</keyword>
<evidence type="ECO:0000256" key="3">
    <source>
        <dbReference type="ARBA" id="ARBA00012944"/>
    </source>
</evidence>
<dbReference type="Pfam" id="PF00361">
    <property type="entry name" value="Proton_antipo_M"/>
    <property type="match status" value="1"/>
</dbReference>